<accession>A0A1H0BZY3</accession>
<keyword evidence="1" id="KW-0472">Membrane</keyword>
<sequence length="47" mass="4627">MQNLQNAGTGVKSAGRNGDAGGTIAAVTVISLIAVAIGLLGFMVVNR</sequence>
<name>A0A1H0BZY3_9ACTN</name>
<dbReference type="EMBL" id="FNHI01000028">
    <property type="protein sequence ID" value="SDN51204.1"/>
    <property type="molecule type" value="Genomic_DNA"/>
</dbReference>
<evidence type="ECO:0000313" key="2">
    <source>
        <dbReference type="EMBL" id="SDN51204.1"/>
    </source>
</evidence>
<protein>
    <submittedName>
        <fullName evidence="2">Uncharacterized protein</fullName>
    </submittedName>
</protein>
<evidence type="ECO:0000256" key="1">
    <source>
        <dbReference type="SAM" id="Phobius"/>
    </source>
</evidence>
<gene>
    <name evidence="2" type="ORF">SAMN05444921_128123</name>
</gene>
<feature type="transmembrane region" description="Helical" evidence="1">
    <location>
        <begin position="20"/>
        <end position="45"/>
    </location>
</feature>
<dbReference type="RefSeq" id="WP_167746142.1">
    <property type="nucleotide sequence ID" value="NZ_CBDRGB010000015.1"/>
</dbReference>
<evidence type="ECO:0000313" key="3">
    <source>
        <dbReference type="Proteomes" id="UP000199063"/>
    </source>
</evidence>
<keyword evidence="3" id="KW-1185">Reference proteome</keyword>
<dbReference type="AlphaFoldDB" id="A0A1H0BZY3"/>
<proteinExistence type="predicted"/>
<keyword evidence="1" id="KW-0812">Transmembrane</keyword>
<dbReference type="Proteomes" id="UP000199063">
    <property type="component" value="Unassembled WGS sequence"/>
</dbReference>
<keyword evidence="1" id="KW-1133">Transmembrane helix</keyword>
<dbReference type="GeneID" id="96657156"/>
<reference evidence="3" key="1">
    <citation type="submission" date="2016-10" db="EMBL/GenBank/DDBJ databases">
        <authorList>
            <person name="Varghese N."/>
            <person name="Submissions S."/>
        </authorList>
    </citation>
    <scope>NUCLEOTIDE SEQUENCE [LARGE SCALE GENOMIC DNA]</scope>
    <source>
        <strain evidence="3">CGMCC 4.7042</strain>
    </source>
</reference>
<organism evidence="2 3">
    <name type="scientific">Streptomyces wuyuanensis</name>
    <dbReference type="NCBI Taxonomy" id="1196353"/>
    <lineage>
        <taxon>Bacteria</taxon>
        <taxon>Bacillati</taxon>
        <taxon>Actinomycetota</taxon>
        <taxon>Actinomycetes</taxon>
        <taxon>Kitasatosporales</taxon>
        <taxon>Streptomycetaceae</taxon>
        <taxon>Streptomyces</taxon>
    </lineage>
</organism>